<evidence type="ECO:0000259" key="2">
    <source>
        <dbReference type="PROSITE" id="PS50404"/>
    </source>
</evidence>
<dbReference type="PANTHER" id="PTHR44051:SF8">
    <property type="entry name" value="GLUTATHIONE S-TRANSFERASE GSTA"/>
    <property type="match status" value="1"/>
</dbReference>
<dbReference type="InterPro" id="IPR004045">
    <property type="entry name" value="Glutathione_S-Trfase_N"/>
</dbReference>
<evidence type="ECO:0000313" key="4">
    <source>
        <dbReference type="Proteomes" id="UP000383932"/>
    </source>
</evidence>
<dbReference type="AlphaFoldDB" id="A0A5N5QT90"/>
<dbReference type="CDD" id="cd03057">
    <property type="entry name" value="GST_N_Beta"/>
    <property type="match status" value="1"/>
</dbReference>
<proteinExistence type="inferred from homology"/>
<dbReference type="PANTHER" id="PTHR44051">
    <property type="entry name" value="GLUTATHIONE S-TRANSFERASE-RELATED"/>
    <property type="match status" value="1"/>
</dbReference>
<organism evidence="3 4">
    <name type="scientific">Ceratobasidium theobromae</name>
    <dbReference type="NCBI Taxonomy" id="1582974"/>
    <lineage>
        <taxon>Eukaryota</taxon>
        <taxon>Fungi</taxon>
        <taxon>Dikarya</taxon>
        <taxon>Basidiomycota</taxon>
        <taxon>Agaricomycotina</taxon>
        <taxon>Agaricomycetes</taxon>
        <taxon>Cantharellales</taxon>
        <taxon>Ceratobasidiaceae</taxon>
        <taxon>Ceratobasidium</taxon>
    </lineage>
</organism>
<gene>
    <name evidence="3" type="ORF">CTheo_2068</name>
</gene>
<dbReference type="Gene3D" id="1.20.1050.10">
    <property type="match status" value="1"/>
</dbReference>
<comment type="caution">
    <text evidence="3">The sequence shown here is derived from an EMBL/GenBank/DDBJ whole genome shotgun (WGS) entry which is preliminary data.</text>
</comment>
<dbReference type="Pfam" id="PF13409">
    <property type="entry name" value="GST_N_2"/>
    <property type="match status" value="1"/>
</dbReference>
<accession>A0A5N5QT90</accession>
<sequence>MSDNTKPYVLFHAQGVGSTFSQALLRLFKVPHELVVCDYEETTKKEGPNYSRLLDANPLAQFPTLITPEGYVMTEMVAIALYLHDRFAPSTSWDLGSLSPIQLAAFYRWFIFVPANVYPLLTIGEFPARFVHVPDDSPVDSKTIESWITKGTFARREEIWKMMEREMTKDLQDGKFLLGTECPTLLDVLIALVSHWTPHPRYTWLEENCPKITKNVKETLRTGVINEVFRENELDGFL</sequence>
<evidence type="ECO:0000256" key="1">
    <source>
        <dbReference type="ARBA" id="ARBA00007409"/>
    </source>
</evidence>
<feature type="domain" description="GST N-terminal" evidence="2">
    <location>
        <begin position="1"/>
        <end position="91"/>
    </location>
</feature>
<dbReference type="SUPFAM" id="SSF47616">
    <property type="entry name" value="GST C-terminal domain-like"/>
    <property type="match status" value="1"/>
</dbReference>
<dbReference type="InterPro" id="IPR036249">
    <property type="entry name" value="Thioredoxin-like_sf"/>
</dbReference>
<keyword evidence="3" id="KW-0808">Transferase</keyword>
<dbReference type="Gene3D" id="3.40.30.10">
    <property type="entry name" value="Glutaredoxin"/>
    <property type="match status" value="1"/>
</dbReference>
<evidence type="ECO:0000313" key="3">
    <source>
        <dbReference type="EMBL" id="KAB5594437.1"/>
    </source>
</evidence>
<dbReference type="SUPFAM" id="SSF52833">
    <property type="entry name" value="Thioredoxin-like"/>
    <property type="match status" value="1"/>
</dbReference>
<protein>
    <submittedName>
        <fullName evidence="3">Glutathione S-transferase</fullName>
    </submittedName>
</protein>
<dbReference type="GO" id="GO:0016740">
    <property type="term" value="F:transferase activity"/>
    <property type="evidence" value="ECO:0007669"/>
    <property type="project" value="UniProtKB-KW"/>
</dbReference>
<dbReference type="Proteomes" id="UP000383932">
    <property type="component" value="Unassembled WGS sequence"/>
</dbReference>
<name>A0A5N5QT90_9AGAM</name>
<dbReference type="OrthoDB" id="202840at2759"/>
<comment type="similarity">
    <text evidence="1">Belongs to the GST superfamily.</text>
</comment>
<dbReference type="EMBL" id="SSOP01000020">
    <property type="protein sequence ID" value="KAB5594437.1"/>
    <property type="molecule type" value="Genomic_DNA"/>
</dbReference>
<keyword evidence="4" id="KW-1185">Reference proteome</keyword>
<reference evidence="3 4" key="1">
    <citation type="journal article" date="2019" name="Fungal Biol. Biotechnol.">
        <title>Draft genome sequence of fastidious pathogen Ceratobasidium theobromae, which causes vascular-streak dieback in Theobroma cacao.</title>
        <authorList>
            <person name="Ali S.S."/>
            <person name="Asman A."/>
            <person name="Shao J."/>
            <person name="Firmansyah A.P."/>
            <person name="Susilo A.W."/>
            <person name="Rosmana A."/>
            <person name="McMahon P."/>
            <person name="Junaid M."/>
            <person name="Guest D."/>
            <person name="Kheng T.Y."/>
            <person name="Meinhardt L.W."/>
            <person name="Bailey B.A."/>
        </authorList>
    </citation>
    <scope>NUCLEOTIDE SEQUENCE [LARGE SCALE GENOMIC DNA]</scope>
    <source>
        <strain evidence="3 4">CT2</strain>
    </source>
</reference>
<dbReference type="PROSITE" id="PS50404">
    <property type="entry name" value="GST_NTER"/>
    <property type="match status" value="1"/>
</dbReference>
<dbReference type="InterPro" id="IPR036282">
    <property type="entry name" value="Glutathione-S-Trfase_C_sf"/>
</dbReference>